<evidence type="ECO:0000313" key="4">
    <source>
        <dbReference type="EMBL" id="PKS09164.1"/>
    </source>
</evidence>
<dbReference type="OrthoDB" id="610608at2759"/>
<name>A0A2N3N9S4_9PEZI</name>
<feature type="domain" description="C2H2-type" evidence="3">
    <location>
        <begin position="483"/>
        <end position="517"/>
    </location>
</feature>
<organism evidence="4 5">
    <name type="scientific">Lomentospora prolificans</name>
    <dbReference type="NCBI Taxonomy" id="41688"/>
    <lineage>
        <taxon>Eukaryota</taxon>
        <taxon>Fungi</taxon>
        <taxon>Dikarya</taxon>
        <taxon>Ascomycota</taxon>
        <taxon>Pezizomycotina</taxon>
        <taxon>Sordariomycetes</taxon>
        <taxon>Hypocreomycetidae</taxon>
        <taxon>Microascales</taxon>
        <taxon>Microascaceae</taxon>
        <taxon>Lomentospora</taxon>
    </lineage>
</organism>
<feature type="compositionally biased region" description="Polar residues" evidence="2">
    <location>
        <begin position="632"/>
        <end position="658"/>
    </location>
</feature>
<dbReference type="STRING" id="41688.A0A2N3N9S4"/>
<evidence type="ECO:0000313" key="5">
    <source>
        <dbReference type="Proteomes" id="UP000233524"/>
    </source>
</evidence>
<evidence type="ECO:0000256" key="1">
    <source>
        <dbReference type="PROSITE-ProRule" id="PRU00042"/>
    </source>
</evidence>
<keyword evidence="1" id="KW-0479">Metal-binding</keyword>
<keyword evidence="1" id="KW-0862">Zinc</keyword>
<dbReference type="PANTHER" id="PTHR38166">
    <property type="entry name" value="C2H2-TYPE DOMAIN-CONTAINING PROTEIN-RELATED"/>
    <property type="match status" value="1"/>
</dbReference>
<feature type="compositionally biased region" description="Basic and acidic residues" evidence="2">
    <location>
        <begin position="497"/>
        <end position="519"/>
    </location>
</feature>
<feature type="compositionally biased region" description="Polar residues" evidence="2">
    <location>
        <begin position="367"/>
        <end position="381"/>
    </location>
</feature>
<dbReference type="Proteomes" id="UP000233524">
    <property type="component" value="Unassembled WGS sequence"/>
</dbReference>
<keyword evidence="5" id="KW-1185">Reference proteome</keyword>
<proteinExistence type="predicted"/>
<dbReference type="AlphaFoldDB" id="A0A2N3N9S4"/>
<feature type="region of interest" description="Disordered" evidence="2">
    <location>
        <begin position="367"/>
        <end position="428"/>
    </location>
</feature>
<sequence>MSTHTTDRPEEGVLPYLHSSAFSWLDPKRPSMSFAKRLRSPSRSHSLSDPEDLPSQSPGYLADVLGHCRSPSTTSTYAESLTYSASSIASTPSTPGTFPSSPAPFLCDQEAGLYKEVYRDAELSLHGDSAYPEVIAHHRRPFSPQIHVIMEESDECDEDVRRPSPGFEFHTLTLPIRVRRSKKRVIRRRGGSDPIQLSRPPSPSSSALTPSQPQELPAELPASSHLRTKSLPTLSSSRSLIQYPGYLSESGPIPRPADRVQELRLQRSMSRSASKKIEQTTAPEPDYFNQPFAPVFDSGNQNTEIVERICHMILREVHGIESSYAPVPLKVVDAVVRCLEDIETVAHQHGWSSNRVCQAFPAGNSTWNSPGATSTSSSEQNGAGGANSRKRNSQQAGDGDDGYFNDSYGGNGGDEPCSPDDMSRKKARTELQQAAFSCPFRKRNPLRFNIRDYEQCCRRPIIGIPELKRHIRTWHRREAPSLYQCRRCKKGFSSEEALDRHSELPKDQMCEPSSRKPTQDPEDGITDEMDKTLAGRKANGKIQTWDQICRLIFPMDHDIPQPIFEPVIELHEVKDELKKAKAVLSGDLQRELSEINDMDPGRGFQILRALETVVDVYVASAMRNCRGRLGSSPASAIQPSENTASRRSSTLRAQSIEQAPQAGASMKTKSILKIPIPLRRLAPQRTQPSSQLLPSPSLPPMSESGDTSSLTEAQLESHIPSPESGLRDSGISLQCDAEHNCTANAGGCLCQLRDPSADKVHQDIESFYAHEFSQQYPGWINPEFWTLPETNINAGLPAQRTVGGPQMDDFSTFVGEGHS</sequence>
<dbReference type="PANTHER" id="PTHR38166:SF1">
    <property type="entry name" value="C2H2-TYPE DOMAIN-CONTAINING PROTEIN"/>
    <property type="match status" value="1"/>
</dbReference>
<feature type="compositionally biased region" description="Polar residues" evidence="2">
    <location>
        <begin position="705"/>
        <end position="714"/>
    </location>
</feature>
<reference evidence="4 5" key="1">
    <citation type="journal article" date="2017" name="G3 (Bethesda)">
        <title>First Draft Genome Sequence of the Pathogenic Fungus Lomentospora prolificans (Formerly Scedosporium prolificans).</title>
        <authorList>
            <person name="Luo R."/>
            <person name="Zimin A."/>
            <person name="Workman R."/>
            <person name="Fan Y."/>
            <person name="Pertea G."/>
            <person name="Grossman N."/>
            <person name="Wear M.P."/>
            <person name="Jia B."/>
            <person name="Miller H."/>
            <person name="Casadevall A."/>
            <person name="Timp W."/>
            <person name="Zhang S.X."/>
            <person name="Salzberg S.L."/>
        </authorList>
    </citation>
    <scope>NUCLEOTIDE SEQUENCE [LARGE SCALE GENOMIC DNA]</scope>
    <source>
        <strain evidence="4 5">JHH-5317</strain>
    </source>
</reference>
<protein>
    <recommendedName>
        <fullName evidence="3">C2H2-type domain-containing protein</fullName>
    </recommendedName>
</protein>
<evidence type="ECO:0000259" key="3">
    <source>
        <dbReference type="PROSITE" id="PS50157"/>
    </source>
</evidence>
<dbReference type="GO" id="GO:0008270">
    <property type="term" value="F:zinc ion binding"/>
    <property type="evidence" value="ECO:0007669"/>
    <property type="project" value="UniProtKB-KW"/>
</dbReference>
<evidence type="ECO:0000256" key="2">
    <source>
        <dbReference type="SAM" id="MobiDB-lite"/>
    </source>
</evidence>
<feature type="region of interest" description="Disordered" evidence="2">
    <location>
        <begin position="182"/>
        <end position="233"/>
    </location>
</feature>
<dbReference type="InterPro" id="IPR013087">
    <property type="entry name" value="Znf_C2H2_type"/>
</dbReference>
<dbReference type="Gene3D" id="3.30.160.60">
    <property type="entry name" value="Classic Zinc Finger"/>
    <property type="match status" value="1"/>
</dbReference>
<accession>A0A2N3N9S4</accession>
<keyword evidence="1" id="KW-0863">Zinc-finger</keyword>
<feature type="compositionally biased region" description="Low complexity" evidence="2">
    <location>
        <begin position="192"/>
        <end position="214"/>
    </location>
</feature>
<dbReference type="InParanoid" id="A0A2N3N9S4"/>
<feature type="compositionally biased region" description="Low complexity" evidence="2">
    <location>
        <begin position="683"/>
        <end position="704"/>
    </location>
</feature>
<feature type="region of interest" description="Disordered" evidence="2">
    <location>
        <begin position="496"/>
        <end position="526"/>
    </location>
</feature>
<dbReference type="VEuPathDB" id="FungiDB:jhhlp_003778"/>
<feature type="region of interest" description="Disordered" evidence="2">
    <location>
        <begin position="266"/>
        <end position="288"/>
    </location>
</feature>
<feature type="region of interest" description="Disordered" evidence="2">
    <location>
        <begin position="35"/>
        <end position="65"/>
    </location>
</feature>
<comment type="caution">
    <text evidence="4">The sequence shown here is derived from an EMBL/GenBank/DDBJ whole genome shotgun (WGS) entry which is preliminary data.</text>
</comment>
<dbReference type="PROSITE" id="PS50157">
    <property type="entry name" value="ZINC_FINGER_C2H2_2"/>
    <property type="match status" value="1"/>
</dbReference>
<dbReference type="EMBL" id="NLAX01000010">
    <property type="protein sequence ID" value="PKS09164.1"/>
    <property type="molecule type" value="Genomic_DNA"/>
</dbReference>
<gene>
    <name evidence="4" type="ORF">jhhlp_003778</name>
</gene>
<feature type="region of interest" description="Disordered" evidence="2">
    <location>
        <begin position="628"/>
        <end position="727"/>
    </location>
</feature>